<dbReference type="EMBL" id="FNXT01001279">
    <property type="protein sequence ID" value="SZX77264.1"/>
    <property type="molecule type" value="Genomic_DNA"/>
</dbReference>
<accession>A0A383WJG3</accession>
<gene>
    <name evidence="1" type="ORF">BQ4739_LOCUS17624</name>
</gene>
<organism evidence="1 2">
    <name type="scientific">Tetradesmus obliquus</name>
    <name type="common">Green alga</name>
    <name type="synonym">Acutodesmus obliquus</name>
    <dbReference type="NCBI Taxonomy" id="3088"/>
    <lineage>
        <taxon>Eukaryota</taxon>
        <taxon>Viridiplantae</taxon>
        <taxon>Chlorophyta</taxon>
        <taxon>core chlorophytes</taxon>
        <taxon>Chlorophyceae</taxon>
        <taxon>CS clade</taxon>
        <taxon>Sphaeropleales</taxon>
        <taxon>Scenedesmaceae</taxon>
        <taxon>Tetradesmus</taxon>
    </lineage>
</organism>
<proteinExistence type="predicted"/>
<dbReference type="Proteomes" id="UP000256970">
    <property type="component" value="Unassembled WGS sequence"/>
</dbReference>
<dbReference type="AlphaFoldDB" id="A0A383WJG3"/>
<sequence>MRSIHKLTLFSGWMQQQAGLVSSITFGGPYPVATEEQGAYLDAAEQVLVLSLRTAQRLGGTTHSAAAAAGVQLRSFSTYTVRSPAQLRALPAAALTQLELHHGAAWSSSLHLNSSSITAALAQLSGRRSHELSGAVGNDCIAAVGQLALLTNLRVNCIRCPAGSSCDLQQLPQQLQQLHLSIRDEGGAVRVVLGQLTALQPVGYRD</sequence>
<keyword evidence="2" id="KW-1185">Reference proteome</keyword>
<evidence type="ECO:0000313" key="2">
    <source>
        <dbReference type="Proteomes" id="UP000256970"/>
    </source>
</evidence>
<name>A0A383WJG3_TETOB</name>
<evidence type="ECO:0000313" key="1">
    <source>
        <dbReference type="EMBL" id="SZX77264.1"/>
    </source>
</evidence>
<reference evidence="1 2" key="1">
    <citation type="submission" date="2016-10" db="EMBL/GenBank/DDBJ databases">
        <authorList>
            <person name="Cai Z."/>
        </authorList>
    </citation>
    <scope>NUCLEOTIDE SEQUENCE [LARGE SCALE GENOMIC DNA]</scope>
</reference>
<protein>
    <submittedName>
        <fullName evidence="1">Uncharacterized protein</fullName>
    </submittedName>
</protein>